<keyword evidence="3" id="KW-1185">Reference proteome</keyword>
<dbReference type="EMBL" id="JBHTIS010000828">
    <property type="protein sequence ID" value="MFD1046879.1"/>
    <property type="molecule type" value="Genomic_DNA"/>
</dbReference>
<feature type="transmembrane region" description="Helical" evidence="1">
    <location>
        <begin position="43"/>
        <end position="63"/>
    </location>
</feature>
<comment type="caution">
    <text evidence="2">The sequence shown here is derived from an EMBL/GenBank/DDBJ whole genome shotgun (WGS) entry which is preliminary data.</text>
</comment>
<organism evidence="2 3">
    <name type="scientific">Kibdelosporangium lantanae</name>
    <dbReference type="NCBI Taxonomy" id="1497396"/>
    <lineage>
        <taxon>Bacteria</taxon>
        <taxon>Bacillati</taxon>
        <taxon>Actinomycetota</taxon>
        <taxon>Actinomycetes</taxon>
        <taxon>Pseudonocardiales</taxon>
        <taxon>Pseudonocardiaceae</taxon>
        <taxon>Kibdelosporangium</taxon>
    </lineage>
</organism>
<accession>A0ABW3MB17</accession>
<keyword evidence="1" id="KW-0472">Membrane</keyword>
<sequence length="75" mass="8111">MKPVITRSTGYLLLAVLATSSLLAQLQRRWRAATRNDNGMETVQVAIALALGVALALLVWAAVKTSTTKYLDQVP</sequence>
<gene>
    <name evidence="2" type="ORF">ACFQ1S_15665</name>
</gene>
<protein>
    <recommendedName>
        <fullName evidence="4">DUF4235 domain-containing protein</fullName>
    </recommendedName>
</protein>
<keyword evidence="1" id="KW-1133">Transmembrane helix</keyword>
<evidence type="ECO:0000313" key="2">
    <source>
        <dbReference type="EMBL" id="MFD1046879.1"/>
    </source>
</evidence>
<evidence type="ECO:0008006" key="4">
    <source>
        <dbReference type="Google" id="ProtNLM"/>
    </source>
</evidence>
<proteinExistence type="predicted"/>
<evidence type="ECO:0000256" key="1">
    <source>
        <dbReference type="SAM" id="Phobius"/>
    </source>
</evidence>
<keyword evidence="1" id="KW-0812">Transmembrane</keyword>
<dbReference type="Proteomes" id="UP001597045">
    <property type="component" value="Unassembled WGS sequence"/>
</dbReference>
<name>A0ABW3MB17_9PSEU</name>
<reference evidence="3" key="1">
    <citation type="journal article" date="2019" name="Int. J. Syst. Evol. Microbiol.">
        <title>The Global Catalogue of Microorganisms (GCM) 10K type strain sequencing project: providing services to taxonomists for standard genome sequencing and annotation.</title>
        <authorList>
            <consortium name="The Broad Institute Genomics Platform"/>
            <consortium name="The Broad Institute Genome Sequencing Center for Infectious Disease"/>
            <person name="Wu L."/>
            <person name="Ma J."/>
        </authorList>
    </citation>
    <scope>NUCLEOTIDE SEQUENCE [LARGE SCALE GENOMIC DNA]</scope>
    <source>
        <strain evidence="3">JCM 31486</strain>
    </source>
</reference>
<evidence type="ECO:0000313" key="3">
    <source>
        <dbReference type="Proteomes" id="UP001597045"/>
    </source>
</evidence>